<feature type="domain" description="PHD-type" evidence="6">
    <location>
        <begin position="24"/>
        <end position="71"/>
    </location>
</feature>
<dbReference type="Proteomes" id="UP000256970">
    <property type="component" value="Unassembled WGS sequence"/>
</dbReference>
<keyword evidence="3" id="KW-0862">Zinc</keyword>
<protein>
    <recommendedName>
        <fullName evidence="6">PHD-type domain-containing protein</fullName>
    </recommendedName>
</protein>
<keyword evidence="1" id="KW-0479">Metal-binding</keyword>
<sequence>MSTRSSPPRPKGLLGDLPGDELTDACCWACSGGGDVLCCDGCRAVYHLACIGLSQMPGEHEDFFCPLCSCKECGKPTRSQQQLPCISIQLVPVQQKQLQARVQQHQQLPSGPGYCCPQQLRQWLQQEPQNSPAPPEAGSSSAAAGTAAATAADVQLHEEKEDAAPRAKRHRSGDAGNHGSTTQPDSSSSCCSGDAAAIRCCCCQQACHVTCLPAALRQQHMQLQLSTLQQPTSPAQPTKAGRGKKQQQQQQGLEPYFCSQRCQQVALQMAQQCARGVVQVDALPDGTPVSWQLIQPAAVAAALAAGEARDTDDAKAALAAAAPSTPPKPGSKPGSAAAAAAAVPAGLLGTGVAAGYSRQQAVVLAQVLRDVLLLLSQQLGPAWEVRSFQDTLPWLVAGLRHNTPGGLLDLSHFHVAVLWVGSTLASAALLRLHGPAVLEVSLAATLQQLQRKRLGRLLVGCIERFALEVCGVQQAWMPALGGTVKPGVGLSLLPTWEREPGTRDGISAAPGSSLQLLGLDKVPLASQGLEAAGSSSSSGSDGEQGCAAAQQQQQQPKDLKACWALQLKYGPAPSVDDWMQLPRHMLLRYSYVPFVTKRLASETLLPLPRFRRAVHAGPASTAAAGAGAAGVIAAAMAGAGAGGGAAGGGAAAGPGIAADATGRSPDVLRAAQQQRRQQQQQGRLWLQQQQQMVPRQQQVLHQQMHLAAPQQQQQQQQRQTQPLQPCFNFLTAQQLVQQTQAALQGSAAAAGLGKRKAAGIAAGIAAYNSSGGWKHGAQPSSSMCGVIGVTGASAGRPVHSE</sequence>
<dbReference type="PANTHER" id="PTHR46309">
    <property type="entry name" value="PHD FINGER PROTEIN 12"/>
    <property type="match status" value="1"/>
</dbReference>
<evidence type="ECO:0000256" key="3">
    <source>
        <dbReference type="ARBA" id="ARBA00022833"/>
    </source>
</evidence>
<keyword evidence="8" id="KW-1185">Reference proteome</keyword>
<feature type="compositionally biased region" description="Basic and acidic residues" evidence="5">
    <location>
        <begin position="155"/>
        <end position="165"/>
    </location>
</feature>
<reference evidence="7 8" key="1">
    <citation type="submission" date="2016-10" db="EMBL/GenBank/DDBJ databases">
        <authorList>
            <person name="Cai Z."/>
        </authorList>
    </citation>
    <scope>NUCLEOTIDE SEQUENCE [LARGE SCALE GENOMIC DNA]</scope>
</reference>
<keyword evidence="2 4" id="KW-0863">Zinc-finger</keyword>
<evidence type="ECO:0000313" key="8">
    <source>
        <dbReference type="Proteomes" id="UP000256970"/>
    </source>
</evidence>
<dbReference type="GO" id="GO:0008270">
    <property type="term" value="F:zinc ion binding"/>
    <property type="evidence" value="ECO:0007669"/>
    <property type="project" value="UniProtKB-KW"/>
</dbReference>
<dbReference type="InterPro" id="IPR019786">
    <property type="entry name" value="Zinc_finger_PHD-type_CS"/>
</dbReference>
<gene>
    <name evidence="7" type="ORF">BQ4739_LOCUS3983</name>
</gene>
<dbReference type="GO" id="GO:0006357">
    <property type="term" value="P:regulation of transcription by RNA polymerase II"/>
    <property type="evidence" value="ECO:0007669"/>
    <property type="project" value="TreeGrafter"/>
</dbReference>
<organism evidence="7 8">
    <name type="scientific">Tetradesmus obliquus</name>
    <name type="common">Green alga</name>
    <name type="synonym">Acutodesmus obliquus</name>
    <dbReference type="NCBI Taxonomy" id="3088"/>
    <lineage>
        <taxon>Eukaryota</taxon>
        <taxon>Viridiplantae</taxon>
        <taxon>Chlorophyta</taxon>
        <taxon>core chlorophytes</taxon>
        <taxon>Chlorophyceae</taxon>
        <taxon>CS clade</taxon>
        <taxon>Sphaeropleales</taxon>
        <taxon>Scenedesmaceae</taxon>
        <taxon>Tetradesmus</taxon>
    </lineage>
</organism>
<dbReference type="Pfam" id="PF23209">
    <property type="entry name" value="IDM1_C"/>
    <property type="match status" value="1"/>
</dbReference>
<dbReference type="InterPro" id="IPR001965">
    <property type="entry name" value="Znf_PHD"/>
</dbReference>
<dbReference type="SUPFAM" id="SSF57903">
    <property type="entry name" value="FYVE/PHD zinc finger"/>
    <property type="match status" value="1"/>
</dbReference>
<dbReference type="InterPro" id="IPR011011">
    <property type="entry name" value="Znf_FYVE_PHD"/>
</dbReference>
<evidence type="ECO:0000256" key="4">
    <source>
        <dbReference type="PROSITE-ProRule" id="PRU00146"/>
    </source>
</evidence>
<dbReference type="Gene3D" id="3.30.40.10">
    <property type="entry name" value="Zinc/RING finger domain, C3HC4 (zinc finger)"/>
    <property type="match status" value="1"/>
</dbReference>
<dbReference type="STRING" id="3088.A0A383VGB1"/>
<dbReference type="InterPro" id="IPR056511">
    <property type="entry name" value="IDM1_C"/>
</dbReference>
<feature type="region of interest" description="Disordered" evidence="5">
    <location>
        <begin position="126"/>
        <end position="188"/>
    </location>
</feature>
<dbReference type="PROSITE" id="PS50016">
    <property type="entry name" value="ZF_PHD_2"/>
    <property type="match status" value="1"/>
</dbReference>
<evidence type="ECO:0000256" key="1">
    <source>
        <dbReference type="ARBA" id="ARBA00022723"/>
    </source>
</evidence>
<feature type="compositionally biased region" description="Low complexity" evidence="5">
    <location>
        <begin position="136"/>
        <end position="152"/>
    </location>
</feature>
<dbReference type="AlphaFoldDB" id="A0A383VGB1"/>
<proteinExistence type="predicted"/>
<evidence type="ECO:0000256" key="2">
    <source>
        <dbReference type="ARBA" id="ARBA00022771"/>
    </source>
</evidence>
<accession>A0A383VGB1</accession>
<feature type="region of interest" description="Disordered" evidence="5">
    <location>
        <begin position="317"/>
        <end position="336"/>
    </location>
</feature>
<dbReference type="PROSITE" id="PS01359">
    <property type="entry name" value="ZF_PHD_1"/>
    <property type="match status" value="1"/>
</dbReference>
<feature type="region of interest" description="Disordered" evidence="5">
    <location>
        <begin position="530"/>
        <end position="551"/>
    </location>
</feature>
<dbReference type="SMART" id="SM00249">
    <property type="entry name" value="PHD"/>
    <property type="match status" value="1"/>
</dbReference>
<name>A0A383VGB1_TETOB</name>
<dbReference type="InterPro" id="IPR042163">
    <property type="entry name" value="PHF12"/>
</dbReference>
<dbReference type="GO" id="GO:0005634">
    <property type="term" value="C:nucleus"/>
    <property type="evidence" value="ECO:0007669"/>
    <property type="project" value="TreeGrafter"/>
</dbReference>
<dbReference type="EMBL" id="FNXT01000317">
    <property type="protein sequence ID" value="SZX63436.1"/>
    <property type="molecule type" value="Genomic_DNA"/>
</dbReference>
<evidence type="ECO:0000313" key="7">
    <source>
        <dbReference type="EMBL" id="SZX63436.1"/>
    </source>
</evidence>
<feature type="region of interest" description="Disordered" evidence="5">
    <location>
        <begin position="227"/>
        <end position="248"/>
    </location>
</feature>
<dbReference type="InterPro" id="IPR013083">
    <property type="entry name" value="Znf_RING/FYVE/PHD"/>
</dbReference>
<dbReference type="PANTHER" id="PTHR46309:SF1">
    <property type="entry name" value="PHD FINGER PROTEIN 12"/>
    <property type="match status" value="1"/>
</dbReference>
<evidence type="ECO:0000256" key="5">
    <source>
        <dbReference type="SAM" id="MobiDB-lite"/>
    </source>
</evidence>
<dbReference type="GO" id="GO:0003714">
    <property type="term" value="F:transcription corepressor activity"/>
    <property type="evidence" value="ECO:0007669"/>
    <property type="project" value="InterPro"/>
</dbReference>
<evidence type="ECO:0000259" key="6">
    <source>
        <dbReference type="PROSITE" id="PS50016"/>
    </source>
</evidence>
<dbReference type="InterPro" id="IPR019787">
    <property type="entry name" value="Znf_PHD-finger"/>
</dbReference>